<dbReference type="GO" id="GO:0005739">
    <property type="term" value="C:mitochondrion"/>
    <property type="evidence" value="ECO:0007669"/>
    <property type="project" value="UniProtKB-SubCell"/>
</dbReference>
<dbReference type="Proteomes" id="UP000800235">
    <property type="component" value="Unassembled WGS sequence"/>
</dbReference>
<evidence type="ECO:0000256" key="7">
    <source>
        <dbReference type="SAM" id="Coils"/>
    </source>
</evidence>
<evidence type="ECO:0000313" key="9">
    <source>
        <dbReference type="EMBL" id="KAF2435332.1"/>
    </source>
</evidence>
<dbReference type="GO" id="GO:0042030">
    <property type="term" value="F:ATPase inhibitor activity"/>
    <property type="evidence" value="ECO:0007669"/>
    <property type="project" value="InterPro"/>
</dbReference>
<evidence type="ECO:0000256" key="2">
    <source>
        <dbReference type="ARBA" id="ARBA00010901"/>
    </source>
</evidence>
<protein>
    <recommendedName>
        <fullName evidence="6">ATPase inhibitor, mitochondrial</fullName>
    </recommendedName>
</protein>
<dbReference type="InterPro" id="IPR007648">
    <property type="entry name" value="ATPase_inhibitor_mt"/>
</dbReference>
<keyword evidence="10" id="KW-1185">Reference proteome</keyword>
<proteinExistence type="inferred from homology"/>
<evidence type="ECO:0000256" key="4">
    <source>
        <dbReference type="ARBA" id="ARBA00023054"/>
    </source>
</evidence>
<dbReference type="OrthoDB" id="5532350at2759"/>
<organism evidence="9 10">
    <name type="scientific">Tothia fuscella</name>
    <dbReference type="NCBI Taxonomy" id="1048955"/>
    <lineage>
        <taxon>Eukaryota</taxon>
        <taxon>Fungi</taxon>
        <taxon>Dikarya</taxon>
        <taxon>Ascomycota</taxon>
        <taxon>Pezizomycotina</taxon>
        <taxon>Dothideomycetes</taxon>
        <taxon>Pleosporomycetidae</taxon>
        <taxon>Venturiales</taxon>
        <taxon>Cylindrosympodiaceae</taxon>
        <taxon>Tothia</taxon>
    </lineage>
</organism>
<dbReference type="EMBL" id="MU007013">
    <property type="protein sequence ID" value="KAF2435332.1"/>
    <property type="molecule type" value="Genomic_DNA"/>
</dbReference>
<comment type="subcellular location">
    <subcellularLocation>
        <location evidence="1">Mitochondrion</location>
    </subcellularLocation>
</comment>
<keyword evidence="3" id="KW-0809">Transit peptide</keyword>
<gene>
    <name evidence="9" type="ORF">EJ08DRAFT_692592</name>
</gene>
<name>A0A9P4P135_9PEZI</name>
<dbReference type="PANTHER" id="PTHR48417">
    <property type="entry name" value="ATP SYNTHASE F1 SUBUNIT EPSILON"/>
    <property type="match status" value="1"/>
</dbReference>
<evidence type="ECO:0000256" key="8">
    <source>
        <dbReference type="SAM" id="MobiDB-lite"/>
    </source>
</evidence>
<feature type="region of interest" description="Disordered" evidence="8">
    <location>
        <begin position="22"/>
        <end position="49"/>
    </location>
</feature>
<reference evidence="9" key="1">
    <citation type="journal article" date="2020" name="Stud. Mycol.">
        <title>101 Dothideomycetes genomes: a test case for predicting lifestyles and emergence of pathogens.</title>
        <authorList>
            <person name="Haridas S."/>
            <person name="Albert R."/>
            <person name="Binder M."/>
            <person name="Bloem J."/>
            <person name="Labutti K."/>
            <person name="Salamov A."/>
            <person name="Andreopoulos B."/>
            <person name="Baker S."/>
            <person name="Barry K."/>
            <person name="Bills G."/>
            <person name="Bluhm B."/>
            <person name="Cannon C."/>
            <person name="Castanera R."/>
            <person name="Culley D."/>
            <person name="Daum C."/>
            <person name="Ezra D."/>
            <person name="Gonzalez J."/>
            <person name="Henrissat B."/>
            <person name="Kuo A."/>
            <person name="Liang C."/>
            <person name="Lipzen A."/>
            <person name="Lutzoni F."/>
            <person name="Magnuson J."/>
            <person name="Mondo S."/>
            <person name="Nolan M."/>
            <person name="Ohm R."/>
            <person name="Pangilinan J."/>
            <person name="Park H.-J."/>
            <person name="Ramirez L."/>
            <person name="Alfaro M."/>
            <person name="Sun H."/>
            <person name="Tritt A."/>
            <person name="Yoshinaga Y."/>
            <person name="Zwiers L.-H."/>
            <person name="Turgeon B."/>
            <person name="Goodwin S."/>
            <person name="Spatafora J."/>
            <person name="Crous P."/>
            <person name="Grigoriev I."/>
        </authorList>
    </citation>
    <scope>NUCLEOTIDE SEQUENCE</scope>
    <source>
        <strain evidence="9">CBS 130266</strain>
    </source>
</reference>
<feature type="coiled-coil region" evidence="7">
    <location>
        <begin position="54"/>
        <end position="89"/>
    </location>
</feature>
<evidence type="ECO:0000256" key="5">
    <source>
        <dbReference type="ARBA" id="ARBA00023128"/>
    </source>
</evidence>
<sequence>MVRIVSALRPLITRRTFVQSTRAMAGETGGTRSGGEAAGDAFTKREKGNEDMFIRREERAKLAALREKLQAEKKHIAEMEKHIDELHKKSGGESN</sequence>
<accession>A0A9P4P135</accession>
<evidence type="ECO:0000256" key="6">
    <source>
        <dbReference type="RuleBase" id="RU368087"/>
    </source>
</evidence>
<comment type="caution">
    <text evidence="9">The sequence shown here is derived from an EMBL/GenBank/DDBJ whole genome shotgun (WGS) entry which is preliminary data.</text>
</comment>
<evidence type="ECO:0000256" key="1">
    <source>
        <dbReference type="ARBA" id="ARBA00004173"/>
    </source>
</evidence>
<dbReference type="AlphaFoldDB" id="A0A9P4P135"/>
<dbReference type="Pfam" id="PF04568">
    <property type="entry name" value="IATP"/>
    <property type="match status" value="1"/>
</dbReference>
<comment type="function">
    <text evidence="6">Inhibits the enzyme activity of ATPase.</text>
</comment>
<keyword evidence="5" id="KW-0496">Mitochondrion</keyword>
<dbReference type="SUPFAM" id="SSF64602">
    <property type="entry name" value="F1 ATPase inhibitor, IF1, C-terminal domain"/>
    <property type="match status" value="1"/>
</dbReference>
<keyword evidence="4 7" id="KW-0175">Coiled coil</keyword>
<dbReference type="PANTHER" id="PTHR48417:SF1">
    <property type="entry name" value="ATP SYNTHASE F1 SUBUNIT EPSILON"/>
    <property type="match status" value="1"/>
</dbReference>
<comment type="similarity">
    <text evidence="2 6">Belongs to the ATPase inhibitor family.</text>
</comment>
<feature type="compositionally biased region" description="Gly residues" evidence="8">
    <location>
        <begin position="27"/>
        <end position="37"/>
    </location>
</feature>
<evidence type="ECO:0000313" key="10">
    <source>
        <dbReference type="Proteomes" id="UP000800235"/>
    </source>
</evidence>
<evidence type="ECO:0000256" key="3">
    <source>
        <dbReference type="ARBA" id="ARBA00022946"/>
    </source>
</evidence>
<dbReference type="Gene3D" id="1.20.5.500">
    <property type="entry name" value="Single helix bin"/>
    <property type="match status" value="1"/>
</dbReference>